<dbReference type="Gene3D" id="3.10.490.20">
    <property type="match status" value="1"/>
</dbReference>
<protein>
    <recommendedName>
        <fullName evidence="21">Cytoplasmic dynein 2 heavy chain 1</fullName>
    </recommendedName>
</protein>
<dbReference type="Pfam" id="PF12781">
    <property type="entry name" value="AAA_9"/>
    <property type="match status" value="1"/>
</dbReference>
<dbReference type="InterPro" id="IPR035706">
    <property type="entry name" value="AAA_9"/>
</dbReference>
<evidence type="ECO:0008006" key="21">
    <source>
        <dbReference type="Google" id="ProtNLM"/>
    </source>
</evidence>
<keyword evidence="6" id="KW-0067">ATP-binding</keyword>
<feature type="non-terminal residue" evidence="20">
    <location>
        <position position="1735"/>
    </location>
</feature>
<dbReference type="InterPro" id="IPR026983">
    <property type="entry name" value="DHC"/>
</dbReference>
<dbReference type="GO" id="GO:0051959">
    <property type="term" value="F:dynein light intermediate chain binding"/>
    <property type="evidence" value="ECO:0007669"/>
    <property type="project" value="InterPro"/>
</dbReference>
<evidence type="ECO:0000256" key="8">
    <source>
        <dbReference type="ARBA" id="ARBA00023054"/>
    </source>
</evidence>
<keyword evidence="12" id="KW-0966">Cell projection</keyword>
<evidence type="ECO:0000256" key="7">
    <source>
        <dbReference type="ARBA" id="ARBA00023017"/>
    </source>
</evidence>
<dbReference type="GO" id="GO:0030286">
    <property type="term" value="C:dynein complex"/>
    <property type="evidence" value="ECO:0007669"/>
    <property type="project" value="UniProtKB-KW"/>
</dbReference>
<dbReference type="PANTHER" id="PTHR46532">
    <property type="entry name" value="MALE FERTILITY FACTOR KL5"/>
    <property type="match status" value="1"/>
</dbReference>
<dbReference type="FunFam" id="3.40.50.300:FF:000598">
    <property type="entry name" value="Dynein cytoplasmic 2 heavy chain 1"/>
    <property type="match status" value="1"/>
</dbReference>
<dbReference type="Pfam" id="PF03028">
    <property type="entry name" value="Dynein_heavy"/>
    <property type="match status" value="1"/>
</dbReference>
<proteinExistence type="inferred from homology"/>
<dbReference type="Gene3D" id="1.10.8.1220">
    <property type="match status" value="1"/>
</dbReference>
<evidence type="ECO:0000256" key="3">
    <source>
        <dbReference type="ARBA" id="ARBA00022490"/>
    </source>
</evidence>
<feature type="domain" description="Dynein heavy chain region D6 P-loop" evidence="14">
    <location>
        <begin position="1149"/>
        <end position="1257"/>
    </location>
</feature>
<keyword evidence="10" id="KW-0505">Motor protein</keyword>
<dbReference type="EMBL" id="CM001266">
    <property type="protein sequence ID" value="EHH23377.1"/>
    <property type="molecule type" value="Genomic_DNA"/>
</dbReference>
<feature type="domain" description="Dynein heavy chain C-terminal" evidence="19">
    <location>
        <begin position="1439"/>
        <end position="1732"/>
    </location>
</feature>
<comment type="similarity">
    <text evidence="2">Belongs to the dynein heavy chain family.</text>
</comment>
<dbReference type="FunFam" id="3.40.50.300:FF:001810">
    <property type="entry name" value="Cytoplasmic dynein 2 heavy chain 1"/>
    <property type="match status" value="1"/>
</dbReference>
<name>G7NBR6_MACMU</name>
<dbReference type="InterPro" id="IPR041658">
    <property type="entry name" value="AAA_lid_11"/>
</dbReference>
<evidence type="ECO:0000256" key="4">
    <source>
        <dbReference type="ARBA" id="ARBA00022701"/>
    </source>
</evidence>
<keyword evidence="7" id="KW-0243">Dynein</keyword>
<sequence>GARAAPGQPLPPHGKPLGKLNSTDLKDVIKKGLIHYGRDNQNLDILLFHEVLEYMSRIDRVLSFPGGSLLLAGRSGVGRRTITSLVSHMHGAVLFSPKISRGYELKQFKNDLKHVLHLAGIEAQQVVLLLEDYQFVHPTFLEMINSLLSSVGEVPGLYTLEELEPLLLPLKDQASQDGFFGPVFNYFTYRIQQNLHIVLIMDSANSNFMINCESNPALHKKCQVLWMEGWSDSSMKKIPEMLLSETGGEEKYNDKKRKEEKKKNSVDPDFLKSFLLIHESCKAYGATPSRYMTFLHVYSAISSSKKKELLKRQSHLQAGVSKLNEAKALVDELNRKAGEQSVLLKTKQDEADAALQMITVSMQDASEQKTELERLKHRIAEEVVKIEERKNKIDDELKEVQPLVNEAKLAVGNIKPESLSEIRSLRMPPDVIRDILEGVLRLMGIFDTSWVSMKSFLAKRGVREDIATFDARNISKEIRESVEELLYKNKGSFDPKNAKRASTAAAPLAAWVKANIQYSHVLERIQPLETEQAGLESNLKKTEDRKRKLEDLLNSVGQKVSELKEKFQSRTSEAAKLEAEVSKAQETIKAAEVLINQLDREHKRWNAQMNRVLGEAAYFPFSSYLSSFHLTASDHWFEIMGKKCATEITCMLLLDIYGIGFLLSTKYHCVWRAFSLVSNSLLFMACIVFIQKTNIYVYSRVCPFLIDPSSQATEWLKTHLKDSRLEVINQQDSNFITALELAVRFGKTLIIQEMDGVEPVLYPLLRRDLVAQEIGPRYVVQIGDKIIDYNEEFRLFLSTRNPNPFIPPDAASIVTEVNFTTTRSGLRGQLLALTIQHEKPDLEEQKTKLLQQEEDKKIQLAKLEESLLETLATSQGNILENKDLIESLNQTKASSALIQESLKESYKLQISLDQERDAYLPLAESASKMYFIISDLSKINNMYRFSLAAFLRLFQRALQNKQDSENTEQRIQSLISSLKHMVYEYICRCLFKADQLMFALHFVRGMHPELFQENEWDTFTGVVVGDMLRKADSQQKIRDQLPSWIDQERSWAVATLKIALPSLYQTLCFEDAALWRTYYHNSMCEQEFPSIIAKKVSLFQQILVVQALRPDRLQSAMALFACKTLGKLKEVSPLPLNLKRLYRETLEIEPILIIISPGADPSQELQELANTERSGECYHQVAMGQGQADLAIQMLKECARNGDWLCLKNLHLVVSWLPVLEKELNTLQPKDTFRLWLTAEVHPNFTPILLQSSLKITYESPPGLKKNLMRTYESWTPEQISKKDNIHRAHALFSLAWFHAACQERRNYIPQGWTKFYEFSLSDLRAGYNIIDRLFDGAKDIQWEFVHGLLENAIYGGRIDNYFDLRVLQSYLKQFFNSSVIDVFNQRNKKSIFPYSVSLPQSCSILDYRAVIEKLPEDDKPSFFGLPANIARSSQRMISSQVISQLRILGRSITAGSKFDREIWSNELSPVLNLWKKLNQNSNLIHQKVPPPNDRQGSPILSFIILEQFNAIRLVQSVHQSLAALSKVIRGTTLLSSEVQKLASALLNQKCPLAWQSKWEGPEDPLQYLRGLVARALAIQNWVDKAEKQALLSETLDLSELFHPDTFLNALRQETARAVGRSVDSLKFVASWKGRLPEAKLQIKISGLLLEGCSFDGNQLSENQLDSPSVSSVLPCFMGWIPQDACGPYSPDECISLPVYTSAERDRVVTNIDVPCGGNQDQWIQCGAALFLKNQ</sequence>
<dbReference type="FunFam" id="1.10.8.720:FF:000006">
    <property type="entry name" value="cytoplasmic dynein 2 heavy chain 1"/>
    <property type="match status" value="1"/>
</dbReference>
<dbReference type="SUPFAM" id="SSF52540">
    <property type="entry name" value="P-loop containing nucleoside triphosphate hydrolases"/>
    <property type="match status" value="1"/>
</dbReference>
<dbReference type="InterPro" id="IPR004273">
    <property type="entry name" value="Dynein_heavy_D6_P-loop"/>
</dbReference>
<dbReference type="InterPro" id="IPR024743">
    <property type="entry name" value="Dynein_HC_stalk"/>
</dbReference>
<dbReference type="Gene3D" id="3.40.50.300">
    <property type="entry name" value="P-loop containing nucleotide triphosphate hydrolases"/>
    <property type="match status" value="3"/>
</dbReference>
<feature type="domain" description="Dynein heavy chain AAA module D4" evidence="16">
    <location>
        <begin position="43"/>
        <end position="300"/>
    </location>
</feature>
<evidence type="ECO:0000256" key="13">
    <source>
        <dbReference type="SAM" id="Coils"/>
    </source>
</evidence>
<reference evidence="20" key="1">
    <citation type="journal article" date="2011" name="Nat. Biotechnol.">
        <title>Genome sequencing and comparison of two nonhuman primate animal models, the cynomolgus and Chinese rhesus macaques.</title>
        <authorList>
            <person name="Yan G."/>
            <person name="Zhang G."/>
            <person name="Fang X."/>
            <person name="Zhang Y."/>
            <person name="Li C."/>
            <person name="Ling F."/>
            <person name="Cooper D.N."/>
            <person name="Li Q."/>
            <person name="Li Y."/>
            <person name="van Gool A.J."/>
            <person name="Du H."/>
            <person name="Chen J."/>
            <person name="Chen R."/>
            <person name="Zhang P."/>
            <person name="Huang Z."/>
            <person name="Thompson J.R."/>
            <person name="Meng Y."/>
            <person name="Bai Y."/>
            <person name="Wang J."/>
            <person name="Zhuo M."/>
            <person name="Wang T."/>
            <person name="Huang Y."/>
            <person name="Wei L."/>
            <person name="Li J."/>
            <person name="Wang Z."/>
            <person name="Hu H."/>
            <person name="Yang P."/>
            <person name="Le L."/>
            <person name="Stenson P.D."/>
            <person name="Li B."/>
            <person name="Liu X."/>
            <person name="Ball E.V."/>
            <person name="An N."/>
            <person name="Huang Q."/>
            <person name="Zhang Y."/>
            <person name="Fan W."/>
            <person name="Zhang X."/>
            <person name="Li Y."/>
            <person name="Wang W."/>
            <person name="Katze M.G."/>
            <person name="Su B."/>
            <person name="Nielsen R."/>
            <person name="Yang H."/>
            <person name="Wang J."/>
            <person name="Wang X."/>
            <person name="Wang J."/>
        </authorList>
    </citation>
    <scope>NUCLEOTIDE SEQUENCE [LARGE SCALE GENOMIC DNA]</scope>
    <source>
        <strain evidence="20">CR-5</strain>
    </source>
</reference>
<dbReference type="Gene3D" id="1.20.920.20">
    <property type="match status" value="1"/>
</dbReference>
<dbReference type="GO" id="GO:0007018">
    <property type="term" value="P:microtubule-based movement"/>
    <property type="evidence" value="ECO:0007669"/>
    <property type="project" value="InterPro"/>
</dbReference>
<dbReference type="GO" id="GO:0045505">
    <property type="term" value="F:dynein intermediate chain binding"/>
    <property type="evidence" value="ECO:0007669"/>
    <property type="project" value="InterPro"/>
</dbReference>
<accession>G7NBR6</accession>
<dbReference type="FunFam" id="1.10.8.1220:FF:000003">
    <property type="entry name" value="Dynein cytoplasmic 2 heavy chain 1"/>
    <property type="match status" value="1"/>
</dbReference>
<feature type="non-terminal residue" evidence="20">
    <location>
        <position position="1"/>
    </location>
</feature>
<evidence type="ECO:0000259" key="16">
    <source>
        <dbReference type="Pfam" id="PF12780"/>
    </source>
</evidence>
<organism evidence="20">
    <name type="scientific">Macaca mulatta</name>
    <name type="common">Rhesus macaque</name>
    <dbReference type="NCBI Taxonomy" id="9544"/>
    <lineage>
        <taxon>Eukaryota</taxon>
        <taxon>Metazoa</taxon>
        <taxon>Chordata</taxon>
        <taxon>Craniata</taxon>
        <taxon>Vertebrata</taxon>
        <taxon>Euteleostomi</taxon>
        <taxon>Mammalia</taxon>
        <taxon>Eutheria</taxon>
        <taxon>Euarchontoglires</taxon>
        <taxon>Primates</taxon>
        <taxon>Haplorrhini</taxon>
        <taxon>Catarrhini</taxon>
        <taxon>Cercopithecidae</taxon>
        <taxon>Cercopithecinae</taxon>
        <taxon>Macaca</taxon>
    </lineage>
</organism>
<dbReference type="Gene3D" id="1.10.8.720">
    <property type="entry name" value="Region D6 of dynein motor"/>
    <property type="match status" value="1"/>
</dbReference>
<keyword evidence="11" id="KW-0206">Cytoskeleton</keyword>
<dbReference type="Pfam" id="PF12777">
    <property type="entry name" value="MT"/>
    <property type="match status" value="1"/>
</dbReference>
<dbReference type="InterPro" id="IPR043160">
    <property type="entry name" value="Dynein_C_barrel"/>
</dbReference>
<dbReference type="InterPro" id="IPR041228">
    <property type="entry name" value="Dynein_C"/>
</dbReference>
<evidence type="ECO:0000259" key="14">
    <source>
        <dbReference type="Pfam" id="PF03028"/>
    </source>
</evidence>
<dbReference type="InterPro" id="IPR042219">
    <property type="entry name" value="AAA_lid_11_sf"/>
</dbReference>
<comment type="subcellular location">
    <subcellularLocation>
        <location evidence="1">Cytoplasm</location>
        <location evidence="1">Cytoskeleton</location>
        <location evidence="1">Cilium axoneme</location>
    </subcellularLocation>
</comment>
<evidence type="ECO:0000259" key="15">
    <source>
        <dbReference type="Pfam" id="PF12777"/>
    </source>
</evidence>
<feature type="domain" description="Dynein heavy chain AAA lid" evidence="18">
    <location>
        <begin position="1290"/>
        <end position="1429"/>
    </location>
</feature>
<dbReference type="InterPro" id="IPR027417">
    <property type="entry name" value="P-loop_NTPase"/>
</dbReference>
<dbReference type="Gene3D" id="6.10.140.1060">
    <property type="match status" value="1"/>
</dbReference>
<keyword evidence="5" id="KW-0547">Nucleotide-binding</keyword>
<dbReference type="Gene3D" id="1.20.1270.280">
    <property type="match status" value="1"/>
</dbReference>
<evidence type="ECO:0000256" key="9">
    <source>
        <dbReference type="ARBA" id="ARBA00023069"/>
    </source>
</evidence>
<keyword evidence="8 13" id="KW-0175">Coiled coil</keyword>
<dbReference type="PANTHER" id="PTHR46532:SF15">
    <property type="entry name" value="CYTOPLASMIC DYNEIN 2 HEAVY CHAIN 1"/>
    <property type="match status" value="1"/>
</dbReference>
<evidence type="ECO:0000259" key="18">
    <source>
        <dbReference type="Pfam" id="PF18198"/>
    </source>
</evidence>
<evidence type="ECO:0000256" key="6">
    <source>
        <dbReference type="ARBA" id="ARBA00022840"/>
    </source>
</evidence>
<feature type="domain" description="Dynein heavy chain ATP-binding dynein motor region" evidence="17">
    <location>
        <begin position="690"/>
        <end position="897"/>
    </location>
</feature>
<dbReference type="FunFam" id="1.20.1270.280:FF:000006">
    <property type="entry name" value="Dynein cytoplasmic 2 heavy chain 1"/>
    <property type="match status" value="1"/>
</dbReference>
<dbReference type="GO" id="GO:0005930">
    <property type="term" value="C:axoneme"/>
    <property type="evidence" value="ECO:0007669"/>
    <property type="project" value="UniProtKB-SubCell"/>
</dbReference>
<evidence type="ECO:0000259" key="17">
    <source>
        <dbReference type="Pfam" id="PF12781"/>
    </source>
</evidence>
<evidence type="ECO:0000259" key="19">
    <source>
        <dbReference type="Pfam" id="PF18199"/>
    </source>
</evidence>
<gene>
    <name evidence="20" type="ORF">EGK_06835</name>
</gene>
<evidence type="ECO:0000256" key="10">
    <source>
        <dbReference type="ARBA" id="ARBA00023175"/>
    </source>
</evidence>
<dbReference type="GO" id="GO:0008569">
    <property type="term" value="F:minus-end-directed microtubule motor activity"/>
    <property type="evidence" value="ECO:0007669"/>
    <property type="project" value="InterPro"/>
</dbReference>
<keyword evidence="9" id="KW-0969">Cilium</keyword>
<feature type="domain" description="Dynein heavy chain coiled coil stalk" evidence="15">
    <location>
        <begin position="316"/>
        <end position="609"/>
    </location>
</feature>
<evidence type="ECO:0000256" key="5">
    <source>
        <dbReference type="ARBA" id="ARBA00022741"/>
    </source>
</evidence>
<keyword evidence="3" id="KW-0963">Cytoplasm</keyword>
<dbReference type="FunFam" id="3.40.50.300:FF:000710">
    <property type="entry name" value="Cytoplasmic dynein 2 heavy chain 1"/>
    <property type="match status" value="1"/>
</dbReference>
<feature type="coiled-coil region" evidence="13">
    <location>
        <begin position="525"/>
        <end position="615"/>
    </location>
</feature>
<dbReference type="FunFam" id="3.10.490.20:FF:000007">
    <property type="entry name" value="Dynein cytoplasmic 2 heavy chain 1"/>
    <property type="match status" value="1"/>
</dbReference>
<feature type="coiled-coil region" evidence="13">
    <location>
        <begin position="362"/>
        <end position="396"/>
    </location>
</feature>
<evidence type="ECO:0000313" key="20">
    <source>
        <dbReference type="EMBL" id="EHH23377.1"/>
    </source>
</evidence>
<evidence type="ECO:0000256" key="2">
    <source>
        <dbReference type="ARBA" id="ARBA00008887"/>
    </source>
</evidence>
<keyword evidence="4" id="KW-0493">Microtubule</keyword>
<dbReference type="InterPro" id="IPR024317">
    <property type="entry name" value="Dynein_heavy_chain_D4_dom"/>
</dbReference>
<evidence type="ECO:0000256" key="11">
    <source>
        <dbReference type="ARBA" id="ARBA00023212"/>
    </source>
</evidence>
<dbReference type="Pfam" id="PF18199">
    <property type="entry name" value="Dynein_C"/>
    <property type="match status" value="1"/>
</dbReference>
<evidence type="ECO:0000256" key="12">
    <source>
        <dbReference type="ARBA" id="ARBA00023273"/>
    </source>
</evidence>
<evidence type="ECO:0000256" key="1">
    <source>
        <dbReference type="ARBA" id="ARBA00004430"/>
    </source>
</evidence>
<dbReference type="GO" id="GO:0005874">
    <property type="term" value="C:microtubule"/>
    <property type="evidence" value="ECO:0007669"/>
    <property type="project" value="UniProtKB-KW"/>
</dbReference>
<dbReference type="Pfam" id="PF18198">
    <property type="entry name" value="AAA_lid_11"/>
    <property type="match status" value="1"/>
</dbReference>
<dbReference type="GO" id="GO:0005524">
    <property type="term" value="F:ATP binding"/>
    <property type="evidence" value="ECO:0007669"/>
    <property type="project" value="UniProtKB-KW"/>
</dbReference>
<dbReference type="Proteomes" id="UP000013456">
    <property type="component" value="Chromosome 14"/>
</dbReference>
<dbReference type="FunFam" id="1.20.920.20:FF:000002">
    <property type="entry name" value="Cytoplasmic dynein 1 heavy chain"/>
    <property type="match status" value="1"/>
</dbReference>
<dbReference type="Pfam" id="PF12780">
    <property type="entry name" value="AAA_8"/>
    <property type="match status" value="1"/>
</dbReference>